<evidence type="ECO:0000313" key="2">
    <source>
        <dbReference type="EMBL" id="GAA0154935.1"/>
    </source>
</evidence>
<dbReference type="CDD" id="cd07425">
    <property type="entry name" value="MPP_Shelphs"/>
    <property type="match status" value="1"/>
</dbReference>
<name>A0AAV3PUK4_LITER</name>
<dbReference type="InterPro" id="IPR029052">
    <property type="entry name" value="Metallo-depent_PP-like"/>
</dbReference>
<dbReference type="GO" id="GO:0016787">
    <property type="term" value="F:hydrolase activity"/>
    <property type="evidence" value="ECO:0007669"/>
    <property type="project" value="InterPro"/>
</dbReference>
<dbReference type="InterPro" id="IPR004843">
    <property type="entry name" value="Calcineurin-like_PHP"/>
</dbReference>
<dbReference type="Pfam" id="PF00149">
    <property type="entry name" value="Metallophos"/>
    <property type="match status" value="1"/>
</dbReference>
<comment type="caution">
    <text evidence="2">The sequence shown here is derived from an EMBL/GenBank/DDBJ whole genome shotgun (WGS) entry which is preliminary data.</text>
</comment>
<proteinExistence type="predicted"/>
<dbReference type="SUPFAM" id="SSF56300">
    <property type="entry name" value="Metallo-dependent phosphatases"/>
    <property type="match status" value="1"/>
</dbReference>
<organism evidence="2 3">
    <name type="scientific">Lithospermum erythrorhizon</name>
    <name type="common">Purple gromwell</name>
    <name type="synonym">Lithospermum officinale var. erythrorhizon</name>
    <dbReference type="NCBI Taxonomy" id="34254"/>
    <lineage>
        <taxon>Eukaryota</taxon>
        <taxon>Viridiplantae</taxon>
        <taxon>Streptophyta</taxon>
        <taxon>Embryophyta</taxon>
        <taxon>Tracheophyta</taxon>
        <taxon>Spermatophyta</taxon>
        <taxon>Magnoliopsida</taxon>
        <taxon>eudicotyledons</taxon>
        <taxon>Gunneridae</taxon>
        <taxon>Pentapetalae</taxon>
        <taxon>asterids</taxon>
        <taxon>lamiids</taxon>
        <taxon>Boraginales</taxon>
        <taxon>Boraginaceae</taxon>
        <taxon>Boraginoideae</taxon>
        <taxon>Lithospermeae</taxon>
        <taxon>Lithospermum</taxon>
    </lineage>
</organism>
<keyword evidence="3" id="KW-1185">Reference proteome</keyword>
<evidence type="ECO:0000313" key="3">
    <source>
        <dbReference type="Proteomes" id="UP001454036"/>
    </source>
</evidence>
<dbReference type="Gene3D" id="3.60.21.10">
    <property type="match status" value="1"/>
</dbReference>
<dbReference type="AlphaFoldDB" id="A0AAV3PUK4"/>
<dbReference type="PANTHER" id="PTHR47680">
    <property type="entry name" value="SHEWANELLA-LIKE PROTEIN PHOSPHATASE 2"/>
    <property type="match status" value="1"/>
</dbReference>
<gene>
    <name evidence="2" type="ORF">LIER_12777</name>
</gene>
<reference evidence="2 3" key="1">
    <citation type="submission" date="2024-01" db="EMBL/GenBank/DDBJ databases">
        <title>The complete chloroplast genome sequence of Lithospermum erythrorhizon: insights into the phylogenetic relationship among Boraginaceae species and the maternal lineages of purple gromwells.</title>
        <authorList>
            <person name="Okada T."/>
            <person name="Watanabe K."/>
        </authorList>
    </citation>
    <scope>NUCLEOTIDE SEQUENCE [LARGE SCALE GENOMIC DNA]</scope>
</reference>
<feature type="domain" description="Calcineurin-like phosphoesterase" evidence="1">
    <location>
        <begin position="58"/>
        <end position="167"/>
    </location>
</feature>
<dbReference type="EMBL" id="BAABME010002506">
    <property type="protein sequence ID" value="GAA0154935.1"/>
    <property type="molecule type" value="Genomic_DNA"/>
</dbReference>
<protein>
    <submittedName>
        <fullName evidence="2">Protein phosphatase</fullName>
    </submittedName>
</protein>
<dbReference type="PANTHER" id="PTHR47680:SF2">
    <property type="entry name" value="SHEWANELLA-LIKE PROTEIN PHOSPHATASE 2"/>
    <property type="match status" value="1"/>
</dbReference>
<dbReference type="Proteomes" id="UP001454036">
    <property type="component" value="Unassembled WGS sequence"/>
</dbReference>
<sequence>MENENKNISCQTLPSLLSSFVDTFVDFSVSGGLFLPPPPPPPETSTTTLQTIFPQPTRLVAIGDLHGDLYKTKQALRLAGLIGSGDHWCGGATTLVQIGDILDRGGDEIKILYLFEKLKREAFITGGRVICMNGNHETMNVSGDFRYVTREGLEEFKEYLFWYNVGNCMKKMCHGLIGNFVDPLDGLGDSFRVSMVRSEEVLSGMRARYAVIRPDGPIATRFLSGNQTVVVVGDSIFVHGGLLPNHVEYGLERANEEISEWIRGVKGEVERDLVRGRDSMVWSRRFSSELAKDCDCAMLEHVIKTIPGVRRMIMGHTIQESGINGVCDNKAIRIDVGMSKGCGNGLPEVLEIMGNSEVRILTSNPLYKRGNESALIAEKKDGLGVLIPEMGPNQVEVKA</sequence>
<dbReference type="InterPro" id="IPR041787">
    <property type="entry name" value="MPP_Shelphs"/>
</dbReference>
<accession>A0AAV3PUK4</accession>
<evidence type="ECO:0000259" key="1">
    <source>
        <dbReference type="Pfam" id="PF00149"/>
    </source>
</evidence>